<evidence type="ECO:0000313" key="13">
    <source>
        <dbReference type="Proteomes" id="UP001293254"/>
    </source>
</evidence>
<keyword evidence="4" id="KW-0433">Leucine-rich repeat</keyword>
<keyword evidence="3" id="KW-0963">Cytoplasm</keyword>
<evidence type="ECO:0000259" key="10">
    <source>
        <dbReference type="Pfam" id="PF00931"/>
    </source>
</evidence>
<dbReference type="EMBL" id="JACGWO010000003">
    <property type="protein sequence ID" value="KAK4433095.1"/>
    <property type="molecule type" value="Genomic_DNA"/>
</dbReference>
<reference evidence="12" key="2">
    <citation type="journal article" date="2024" name="Plant">
        <title>Genomic evolution and insights into agronomic trait innovations of Sesamum species.</title>
        <authorList>
            <person name="Miao H."/>
            <person name="Wang L."/>
            <person name="Qu L."/>
            <person name="Liu H."/>
            <person name="Sun Y."/>
            <person name="Le M."/>
            <person name="Wang Q."/>
            <person name="Wei S."/>
            <person name="Zheng Y."/>
            <person name="Lin W."/>
            <person name="Duan Y."/>
            <person name="Cao H."/>
            <person name="Xiong S."/>
            <person name="Wang X."/>
            <person name="Wei L."/>
            <person name="Li C."/>
            <person name="Ma Q."/>
            <person name="Ju M."/>
            <person name="Zhao R."/>
            <person name="Li G."/>
            <person name="Mu C."/>
            <person name="Tian Q."/>
            <person name="Mei H."/>
            <person name="Zhang T."/>
            <person name="Gao T."/>
            <person name="Zhang H."/>
        </authorList>
    </citation>
    <scope>NUCLEOTIDE SEQUENCE</scope>
    <source>
        <strain evidence="12">3651</strain>
    </source>
</reference>
<dbReference type="Gene3D" id="1.10.10.10">
    <property type="entry name" value="Winged helix-like DNA-binding domain superfamily/Winged helix DNA-binding domain"/>
    <property type="match status" value="1"/>
</dbReference>
<dbReference type="Proteomes" id="UP001293254">
    <property type="component" value="Unassembled WGS sequence"/>
</dbReference>
<dbReference type="GO" id="GO:0005737">
    <property type="term" value="C:cytoplasm"/>
    <property type="evidence" value="ECO:0007669"/>
    <property type="project" value="UniProtKB-SubCell"/>
</dbReference>
<accession>A0AAE1YMF0</accession>
<dbReference type="GO" id="GO:0043531">
    <property type="term" value="F:ADP binding"/>
    <property type="evidence" value="ECO:0007669"/>
    <property type="project" value="InterPro"/>
</dbReference>
<evidence type="ECO:0000259" key="11">
    <source>
        <dbReference type="Pfam" id="PF23559"/>
    </source>
</evidence>
<comment type="similarity">
    <text evidence="2">Belongs to the disease resistance NB-LRR family.</text>
</comment>
<dbReference type="FunFam" id="1.10.10.10:FF:000322">
    <property type="entry name" value="Probable disease resistance protein At1g63360"/>
    <property type="match status" value="1"/>
</dbReference>
<evidence type="ECO:0000256" key="3">
    <source>
        <dbReference type="ARBA" id="ARBA00022490"/>
    </source>
</evidence>
<dbReference type="InterPro" id="IPR027417">
    <property type="entry name" value="P-loop_NTPase"/>
</dbReference>
<dbReference type="InterPro" id="IPR044974">
    <property type="entry name" value="Disease_R_plants"/>
</dbReference>
<evidence type="ECO:0000256" key="7">
    <source>
        <dbReference type="ARBA" id="ARBA00022821"/>
    </source>
</evidence>
<feature type="region of interest" description="Disordered" evidence="9">
    <location>
        <begin position="134"/>
        <end position="163"/>
    </location>
</feature>
<keyword evidence="8" id="KW-0067">ATP-binding</keyword>
<evidence type="ECO:0000256" key="9">
    <source>
        <dbReference type="SAM" id="MobiDB-lite"/>
    </source>
</evidence>
<evidence type="ECO:0000256" key="5">
    <source>
        <dbReference type="ARBA" id="ARBA00022737"/>
    </source>
</evidence>
<reference evidence="12" key="1">
    <citation type="submission" date="2020-06" db="EMBL/GenBank/DDBJ databases">
        <authorList>
            <person name="Li T."/>
            <person name="Hu X."/>
            <person name="Zhang T."/>
            <person name="Song X."/>
            <person name="Zhang H."/>
            <person name="Dai N."/>
            <person name="Sheng W."/>
            <person name="Hou X."/>
            <person name="Wei L."/>
        </authorList>
    </citation>
    <scope>NUCLEOTIDE SEQUENCE</scope>
    <source>
        <strain evidence="12">3651</strain>
        <tissue evidence="12">Leaf</tissue>
    </source>
</reference>
<dbReference type="InterPro" id="IPR058922">
    <property type="entry name" value="WHD_DRP"/>
</dbReference>
<dbReference type="SUPFAM" id="SSF52540">
    <property type="entry name" value="P-loop containing nucleoside triphosphate hydrolases"/>
    <property type="match status" value="1"/>
</dbReference>
<protein>
    <submittedName>
        <fullName evidence="12">Disease resistance protein RPP13</fullName>
    </submittedName>
</protein>
<keyword evidence="13" id="KW-1185">Reference proteome</keyword>
<evidence type="ECO:0000256" key="8">
    <source>
        <dbReference type="ARBA" id="ARBA00022840"/>
    </source>
</evidence>
<dbReference type="Gene3D" id="1.20.5.4130">
    <property type="match status" value="1"/>
</dbReference>
<evidence type="ECO:0000256" key="1">
    <source>
        <dbReference type="ARBA" id="ARBA00004496"/>
    </source>
</evidence>
<dbReference type="PRINTS" id="PR00364">
    <property type="entry name" value="DISEASERSIST"/>
</dbReference>
<organism evidence="12 13">
    <name type="scientific">Sesamum alatum</name>
    <dbReference type="NCBI Taxonomy" id="300844"/>
    <lineage>
        <taxon>Eukaryota</taxon>
        <taxon>Viridiplantae</taxon>
        <taxon>Streptophyta</taxon>
        <taxon>Embryophyta</taxon>
        <taxon>Tracheophyta</taxon>
        <taxon>Spermatophyta</taxon>
        <taxon>Magnoliopsida</taxon>
        <taxon>eudicotyledons</taxon>
        <taxon>Gunneridae</taxon>
        <taxon>Pentapetalae</taxon>
        <taxon>asterids</taxon>
        <taxon>lamiids</taxon>
        <taxon>Lamiales</taxon>
        <taxon>Pedaliaceae</taxon>
        <taxon>Sesamum</taxon>
    </lineage>
</organism>
<dbReference type="Pfam" id="PF00931">
    <property type="entry name" value="NB-ARC"/>
    <property type="match status" value="1"/>
</dbReference>
<keyword evidence="7" id="KW-0611">Plant defense</keyword>
<comment type="caution">
    <text evidence="12">The sequence shown here is derived from an EMBL/GenBank/DDBJ whole genome shotgun (WGS) entry which is preliminary data.</text>
</comment>
<dbReference type="Pfam" id="PF23559">
    <property type="entry name" value="WHD_DRP"/>
    <property type="match status" value="1"/>
</dbReference>
<comment type="subcellular location">
    <subcellularLocation>
        <location evidence="1">Cytoplasm</location>
    </subcellularLocation>
</comment>
<dbReference type="AlphaFoldDB" id="A0AAE1YMF0"/>
<keyword evidence="5" id="KW-0677">Repeat</keyword>
<feature type="domain" description="Disease resistance protein winged helix" evidence="11">
    <location>
        <begin position="394"/>
        <end position="465"/>
    </location>
</feature>
<evidence type="ECO:0000256" key="4">
    <source>
        <dbReference type="ARBA" id="ARBA00022614"/>
    </source>
</evidence>
<dbReference type="Gene3D" id="3.40.50.300">
    <property type="entry name" value="P-loop containing nucleotide triphosphate hydrolases"/>
    <property type="match status" value="1"/>
</dbReference>
<keyword evidence="6" id="KW-0547">Nucleotide-binding</keyword>
<sequence length="536" mass="60901">MAYAALVSLTQTLSQILKHHQYGIFLDEKQRLKSLHKHVEFLQAFVEDFPEKAKDLEGQIGDAANHAEDIIEYLLFEEIRSLNSSGSSRQSGRSNAHGLHLTFRRQHQKLPGVTGDIESIVKEVMGMKNSLRIQDLQPSDSSSPTSSEIQSSDSSPPTSSSVLVIVPTKKDNKNDFMVGLEEDILAINSRLCGESHRLEFIPIYGMGSIGKTTLARSAYDDPLIIEHFDICAWVTLSQDYCIPEMLFTLVDSIKAFSEKFDEEKHSYEQMAERVYKNLKGRRYLVVLDDMWSTKAWDDLDFASAKVFNEQHCPPELENIEKMIARSCKGLPLAIVVIAGILSTVNQTQASWKDIAKKVNLAVNDNNEQFAKILALSYYHLPHHLRPCFLYMGGFPEDYEIHVSKLVVKLWVAEGFLKPSVSKSFEERAEECLEDLVKRSVVLVTRRKSDGKIKSCNVHDVVRDLCIRKAWEEKFLLNALDRHVNRFLRKGIKDQRRLSIPRSKTISIHISIALSSVLLYTLSVIECFQVLLKVLDC</sequence>
<name>A0AAE1YMF0_9LAMI</name>
<dbReference type="InterPro" id="IPR036388">
    <property type="entry name" value="WH-like_DNA-bd_sf"/>
</dbReference>
<evidence type="ECO:0000313" key="12">
    <source>
        <dbReference type="EMBL" id="KAK4433095.1"/>
    </source>
</evidence>
<dbReference type="GO" id="GO:0005524">
    <property type="term" value="F:ATP binding"/>
    <property type="evidence" value="ECO:0007669"/>
    <property type="project" value="UniProtKB-KW"/>
</dbReference>
<gene>
    <name evidence="12" type="ORF">Salat_1071700</name>
</gene>
<dbReference type="InterPro" id="IPR002182">
    <property type="entry name" value="NB-ARC"/>
</dbReference>
<evidence type="ECO:0000256" key="2">
    <source>
        <dbReference type="ARBA" id="ARBA00008894"/>
    </source>
</evidence>
<dbReference type="PANTHER" id="PTHR23155">
    <property type="entry name" value="DISEASE RESISTANCE PROTEIN RP"/>
    <property type="match status" value="1"/>
</dbReference>
<proteinExistence type="inferred from homology"/>
<evidence type="ECO:0000256" key="6">
    <source>
        <dbReference type="ARBA" id="ARBA00022741"/>
    </source>
</evidence>
<feature type="domain" description="NB-ARC" evidence="10">
    <location>
        <begin position="183"/>
        <end position="302"/>
    </location>
</feature>
<dbReference type="GO" id="GO:0098542">
    <property type="term" value="P:defense response to other organism"/>
    <property type="evidence" value="ECO:0007669"/>
    <property type="project" value="TreeGrafter"/>
</dbReference>
<dbReference type="PANTHER" id="PTHR23155:SF1152">
    <property type="entry name" value="AAA+ ATPASE DOMAIN-CONTAINING PROTEIN"/>
    <property type="match status" value="1"/>
</dbReference>